<dbReference type="InParanoid" id="A0A507BF75"/>
<feature type="region of interest" description="Disordered" evidence="1">
    <location>
        <begin position="463"/>
        <end position="800"/>
    </location>
</feature>
<dbReference type="PANTHER" id="PTHR28298:SF1">
    <property type="entry name" value="EISOSOME PROTEIN 1"/>
    <property type="match status" value="1"/>
</dbReference>
<dbReference type="GO" id="GO:0070941">
    <property type="term" value="P:eisosome assembly"/>
    <property type="evidence" value="ECO:0007669"/>
    <property type="project" value="TreeGrafter"/>
</dbReference>
<dbReference type="PANTHER" id="PTHR28298">
    <property type="entry name" value="EISOSOME PROTEIN 1"/>
    <property type="match status" value="1"/>
</dbReference>
<dbReference type="GeneID" id="41972195"/>
<dbReference type="EMBL" id="SKBQ01000023">
    <property type="protein sequence ID" value="TPX15190.1"/>
    <property type="molecule type" value="Genomic_DNA"/>
</dbReference>
<dbReference type="Proteomes" id="UP000319257">
    <property type="component" value="Unassembled WGS sequence"/>
</dbReference>
<dbReference type="STRING" id="1093900.A0A507BF75"/>
<feature type="compositionally biased region" description="Basic and acidic residues" evidence="1">
    <location>
        <begin position="777"/>
        <end position="800"/>
    </location>
</feature>
<feature type="region of interest" description="Disordered" evidence="1">
    <location>
        <begin position="1"/>
        <end position="201"/>
    </location>
</feature>
<dbReference type="OrthoDB" id="4070583at2759"/>
<evidence type="ECO:0008006" key="4">
    <source>
        <dbReference type="Google" id="ProtNLM"/>
    </source>
</evidence>
<feature type="compositionally biased region" description="Basic and acidic residues" evidence="1">
    <location>
        <begin position="464"/>
        <end position="580"/>
    </location>
</feature>
<proteinExistence type="predicted"/>
<feature type="compositionally biased region" description="Basic and acidic residues" evidence="1">
    <location>
        <begin position="648"/>
        <end position="658"/>
    </location>
</feature>
<feature type="compositionally biased region" description="Low complexity" evidence="1">
    <location>
        <begin position="742"/>
        <end position="751"/>
    </location>
</feature>
<feature type="region of interest" description="Disordered" evidence="1">
    <location>
        <begin position="318"/>
        <end position="356"/>
    </location>
</feature>
<evidence type="ECO:0000313" key="2">
    <source>
        <dbReference type="EMBL" id="TPX15190.1"/>
    </source>
</evidence>
<feature type="region of interest" description="Disordered" evidence="1">
    <location>
        <begin position="266"/>
        <end position="286"/>
    </location>
</feature>
<accession>A0A507BF75</accession>
<feature type="compositionally biased region" description="Polar residues" evidence="1">
    <location>
        <begin position="110"/>
        <end position="147"/>
    </location>
</feature>
<feature type="compositionally biased region" description="Polar residues" evidence="1">
    <location>
        <begin position="1"/>
        <end position="23"/>
    </location>
</feature>
<protein>
    <recommendedName>
        <fullName evidence="4">Eisosome protein 1</fullName>
    </recommendedName>
</protein>
<evidence type="ECO:0000256" key="1">
    <source>
        <dbReference type="SAM" id="MobiDB-lite"/>
    </source>
</evidence>
<reference evidence="2 3" key="1">
    <citation type="submission" date="2019-06" db="EMBL/GenBank/DDBJ databases">
        <title>Draft genome sequence of the filamentous fungus Phialemoniopsis curvata isolated from diesel fuel.</title>
        <authorList>
            <person name="Varaljay V.A."/>
            <person name="Lyon W.J."/>
            <person name="Crouch A.L."/>
            <person name="Drake C.E."/>
            <person name="Hollomon J.M."/>
            <person name="Nadeau L.J."/>
            <person name="Nunn H.S."/>
            <person name="Stevenson B.S."/>
            <person name="Bojanowski C.L."/>
            <person name="Crookes-Goodson W.J."/>
        </authorList>
    </citation>
    <scope>NUCLEOTIDE SEQUENCE [LARGE SCALE GENOMIC DNA]</scope>
    <source>
        <strain evidence="2 3">D216</strain>
    </source>
</reference>
<feature type="compositionally biased region" description="Low complexity" evidence="1">
    <location>
        <begin position="178"/>
        <end position="188"/>
    </location>
</feature>
<feature type="compositionally biased region" description="Basic residues" evidence="1">
    <location>
        <begin position="629"/>
        <end position="646"/>
    </location>
</feature>
<keyword evidence="3" id="KW-1185">Reference proteome</keyword>
<dbReference type="InterPro" id="IPR024527">
    <property type="entry name" value="Eisosome1"/>
</dbReference>
<comment type="caution">
    <text evidence="2">The sequence shown here is derived from an EMBL/GenBank/DDBJ whole genome shotgun (WGS) entry which is preliminary data.</text>
</comment>
<feature type="compositionally biased region" description="Low complexity" evidence="1">
    <location>
        <begin position="266"/>
        <end position="284"/>
    </location>
</feature>
<gene>
    <name evidence="2" type="ORF">E0L32_004748</name>
</gene>
<feature type="compositionally biased region" description="Polar residues" evidence="1">
    <location>
        <begin position="673"/>
        <end position="686"/>
    </location>
</feature>
<feature type="compositionally biased region" description="Low complexity" evidence="1">
    <location>
        <begin position="606"/>
        <end position="628"/>
    </location>
</feature>
<dbReference type="RefSeq" id="XP_030996901.1">
    <property type="nucleotide sequence ID" value="XM_031139193.1"/>
</dbReference>
<evidence type="ECO:0000313" key="3">
    <source>
        <dbReference type="Proteomes" id="UP000319257"/>
    </source>
</evidence>
<dbReference type="Pfam" id="PF12757">
    <property type="entry name" value="Eisosome1"/>
    <property type="match status" value="1"/>
</dbReference>
<organism evidence="2 3">
    <name type="scientific">Thyridium curvatum</name>
    <dbReference type="NCBI Taxonomy" id="1093900"/>
    <lineage>
        <taxon>Eukaryota</taxon>
        <taxon>Fungi</taxon>
        <taxon>Dikarya</taxon>
        <taxon>Ascomycota</taxon>
        <taxon>Pezizomycotina</taxon>
        <taxon>Sordariomycetes</taxon>
        <taxon>Sordariomycetidae</taxon>
        <taxon>Thyridiales</taxon>
        <taxon>Thyridiaceae</taxon>
        <taxon>Thyridium</taxon>
    </lineage>
</organism>
<name>A0A507BF75_9PEZI</name>
<sequence>MQSSTLTQTAPHQSSPTHANNTGRLKYADPRDLPSFPSIGLKQDDAAASAAASLGWANKKSPELWKPDTTSASASAAAMLAKDYKTAPSWEPSRSSAGSRAAVLAAGSVVKSNSERQPSYPTSWGNSAANQAFKTQPSQVSTGLTSLDRQKSLRAAKGAMARPRSQSSPMKPSYPDESNAAANALSAATVAHRPSTSIQSVPEQAGAVPFTTMNRQMFTSRPPVKPEVDEQHRADVLHASAVAMAKRMYTHQQKVIDQAKQAESAASAAGAAGRRSRSSSTSESQPMQFLTLQDAAYKMAQDRLAKLHEEHQQNRDLQEYYGNQSTPQARFSIRNKLRRRSSSDGDVTEDRKRSREIRQQMSLFSTKLSEVDEQKRQKDRDALLAAAQRNVTARLQGMDEKVYAETGKVAPSLLSDWELKAHAAAVARSDARKDDNYGKIDVGGGKFMSQAEVDAIAAKMVQPRLDEINDKAEKERERQIALKMEQEAKQREIDSQKARDREIKEIHQKLKQEEKEKEKARKEEARKEERARKEEAKAARAEQKRQGKDEKRKGKDVTEAHKTDQEESAVRPDGTEESTKGKKPVVPVLLDQTVQHEGDHDVEAKPTTPTSPFSPTSPTSDEPSSPGSKVKHWLKSRFHHRPRAKSSSHSESHTENKKGFIGGIALLHRDGTGSMTSLDHNQSGSSMREVALAGRARPKSALGASAAEEAGESSAVAAAPAPADIETPSELDATTKELAPISPVSSLSSHSVGDDDDHFADARSFGSAKGDNFEPPSRLRDPAKARGDSPSRDSRFLEDL</sequence>
<feature type="compositionally biased region" description="Basic and acidic residues" evidence="1">
    <location>
        <begin position="594"/>
        <end position="604"/>
    </location>
</feature>
<dbReference type="AlphaFoldDB" id="A0A507BF75"/>
<feature type="compositionally biased region" description="Low complexity" evidence="1">
    <location>
        <begin position="700"/>
        <end position="723"/>
    </location>
</feature>